<dbReference type="Pfam" id="PF07715">
    <property type="entry name" value="Plug"/>
    <property type="match status" value="1"/>
</dbReference>
<protein>
    <submittedName>
        <fullName evidence="10">TonB-dependent receptor</fullName>
    </submittedName>
</protein>
<comment type="similarity">
    <text evidence="6 7">Belongs to the TonB-dependent receptor family.</text>
</comment>
<feature type="domain" description="Secretin/TonB short N-terminal" evidence="9">
    <location>
        <begin position="48"/>
        <end position="99"/>
    </location>
</feature>
<dbReference type="NCBIfam" id="TIGR04056">
    <property type="entry name" value="OMP_RagA_SusC"/>
    <property type="match status" value="1"/>
</dbReference>
<dbReference type="EMBL" id="JAPOHD010000002">
    <property type="protein sequence ID" value="MCY1718793.1"/>
    <property type="molecule type" value="Genomic_DNA"/>
</dbReference>
<feature type="chain" id="PRO_5040890250" evidence="8">
    <location>
        <begin position="18"/>
        <end position="1130"/>
    </location>
</feature>
<feature type="signal peptide" evidence="8">
    <location>
        <begin position="1"/>
        <end position="17"/>
    </location>
</feature>
<keyword evidence="1 6" id="KW-0813">Transport</keyword>
<keyword evidence="10" id="KW-0675">Receptor</keyword>
<sequence>MKLICLFMFAVLVQVSASSYSQNTKLNVTGQNLTLEKVFELIEDQSEFSFIYNLKQIDLSQKVDVDFKNEQIEKILDQVLEGTKITYTVNNRLIVVHREGKSELLETPVLQQQKSISGSVTDDAGEPLPGVTIIIKGTSTGTVTDMDGNYSIPNVPENATLVFSFVGMRTQEIVVTNQQTINVTMIGDAIGLDEVVAIGYGTQKKVNLTGAVAVVKMDEVLGDRPVTSLGAILQGSVPGFTSSSSVVPGGGNSFNIRGLESINGGAPLVLVDNVVFNNLSLINPEDIESVSVLKDASSAAIYGARASFGVILITTKKGKRNNQLSINYNNSFAISKVDNLPELAPPTEMIQTLQDGGYSSIWSGQNMEVYGNLLQDYNNNPSAYPLGWTEDNGTKYFLRENDLMGDMFESSWKQTHNISVQGGSESINYRISMGYTDENGILVTDKDAFTRTNVSSYVNGDITPWLTSSLDIKYMKGDKTYPYTDGSSELRIWRSNLPSYHPDSLLPYGTDGTEYPVMTPANVIELTDVSSSVTDNTRVFSRTEIKPLEGLKAIFEYSYQLSSTDYESYANYFQVHQGLAESIKPSTATDPFTTYRSSTRYSTINAYTNYDKTVGEKHNISAVAGYNQEYSDYRYLYAQAYNMISNELPSLSGTNGATPSATNDDYNEYALRSGFFRANYNYAQKYFVEFNGRYDLSSKFPKDYRTGFFPSVSAAWNIAKESFMKDAEKTVSLLKLRASYGTLGNQSIGNYGFLPTLPVIDGHWINNGILPQTIGNLAMVRANYTWESVNTINGGIDFGFLNNKLSGSFDIFQRNTIGMLGPGEEFPAVAGATAPNQNAADLKTNGWEFAINYKGNIGEVKYGLGFNIYDSRSEITRYKNETKLLSAPYYVGQEIGEIWGYVTDGFYTESDFDETGALKEDVVHINGVTSHVGDIKYKNLSDNESSTNIINTGDNTADDPGDRTIIGNSRPHYQYGFNGNAKWDGFGFSFILQGVGKRDAWIGGNIIFPMSNQYGTVYDDQVGKIWTPENTQNAYYGRIYENAGSSQGSNQRVSDKFLSDASYLRVKNITLSYNLPKSVLQKMHLKNLKLFISGENLFTFDHLPSGIDPESLGWNYPHYRTISFGINLNL</sequence>
<keyword evidence="11" id="KW-1185">Reference proteome</keyword>
<evidence type="ECO:0000313" key="10">
    <source>
        <dbReference type="EMBL" id="MCY1718793.1"/>
    </source>
</evidence>
<comment type="subcellular location">
    <subcellularLocation>
        <location evidence="6">Cell outer membrane</location>
        <topology evidence="6">Multi-pass membrane protein</topology>
    </subcellularLocation>
</comment>
<evidence type="ECO:0000256" key="7">
    <source>
        <dbReference type="RuleBase" id="RU003357"/>
    </source>
</evidence>
<accession>A0A9X3FA81</accession>
<dbReference type="InterPro" id="IPR039426">
    <property type="entry name" value="TonB-dep_rcpt-like"/>
</dbReference>
<keyword evidence="3" id="KW-0408">Iron</keyword>
<dbReference type="SUPFAM" id="SSF49464">
    <property type="entry name" value="Carboxypeptidase regulatory domain-like"/>
    <property type="match status" value="1"/>
</dbReference>
<keyword evidence="6" id="KW-1134">Transmembrane beta strand</keyword>
<dbReference type="AlphaFoldDB" id="A0A9X3FA81"/>
<dbReference type="Gene3D" id="2.170.130.10">
    <property type="entry name" value="TonB-dependent receptor, plug domain"/>
    <property type="match status" value="1"/>
</dbReference>
<dbReference type="PROSITE" id="PS52016">
    <property type="entry name" value="TONB_DEPENDENT_REC_3"/>
    <property type="match status" value="1"/>
</dbReference>
<dbReference type="InterPro" id="IPR023997">
    <property type="entry name" value="TonB-dep_OMP_SusC/RagA_CS"/>
</dbReference>
<evidence type="ECO:0000259" key="9">
    <source>
        <dbReference type="SMART" id="SM00965"/>
    </source>
</evidence>
<keyword evidence="4 6" id="KW-0472">Membrane</keyword>
<keyword evidence="2" id="KW-0406">Ion transport</keyword>
<evidence type="ECO:0000256" key="4">
    <source>
        <dbReference type="ARBA" id="ARBA00023136"/>
    </source>
</evidence>
<organism evidence="10 11">
    <name type="scientific">Draconibacterium aestuarii</name>
    <dbReference type="NCBI Taxonomy" id="2998507"/>
    <lineage>
        <taxon>Bacteria</taxon>
        <taxon>Pseudomonadati</taxon>
        <taxon>Bacteroidota</taxon>
        <taxon>Bacteroidia</taxon>
        <taxon>Marinilabiliales</taxon>
        <taxon>Prolixibacteraceae</taxon>
        <taxon>Draconibacterium</taxon>
    </lineage>
</organism>
<dbReference type="InterPro" id="IPR012910">
    <property type="entry name" value="Plug_dom"/>
</dbReference>
<evidence type="ECO:0000256" key="5">
    <source>
        <dbReference type="ARBA" id="ARBA00023237"/>
    </source>
</evidence>
<comment type="caution">
    <text evidence="10">The sequence shown here is derived from an EMBL/GenBank/DDBJ whole genome shotgun (WGS) entry which is preliminary data.</text>
</comment>
<dbReference type="Proteomes" id="UP001145087">
    <property type="component" value="Unassembled WGS sequence"/>
</dbReference>
<dbReference type="InterPro" id="IPR023996">
    <property type="entry name" value="TonB-dep_OMP_SusC/RagA"/>
</dbReference>
<keyword evidence="2" id="KW-0410">Iron transport</keyword>
<dbReference type="Pfam" id="PF13715">
    <property type="entry name" value="CarbopepD_reg_2"/>
    <property type="match status" value="1"/>
</dbReference>
<proteinExistence type="inferred from homology"/>
<keyword evidence="7" id="KW-0798">TonB box</keyword>
<keyword evidence="5 6" id="KW-0998">Cell outer membrane</keyword>
<evidence type="ECO:0000256" key="8">
    <source>
        <dbReference type="SAM" id="SignalP"/>
    </source>
</evidence>
<dbReference type="Pfam" id="PF07660">
    <property type="entry name" value="STN"/>
    <property type="match status" value="1"/>
</dbReference>
<dbReference type="GO" id="GO:0006826">
    <property type="term" value="P:iron ion transport"/>
    <property type="evidence" value="ECO:0007669"/>
    <property type="project" value="UniProtKB-KW"/>
</dbReference>
<evidence type="ECO:0000256" key="3">
    <source>
        <dbReference type="ARBA" id="ARBA00023004"/>
    </source>
</evidence>
<dbReference type="RefSeq" id="WP_343331132.1">
    <property type="nucleotide sequence ID" value="NZ_JAPOHD010000002.1"/>
</dbReference>
<name>A0A9X3FA81_9BACT</name>
<evidence type="ECO:0000256" key="6">
    <source>
        <dbReference type="PROSITE-ProRule" id="PRU01360"/>
    </source>
</evidence>
<evidence type="ECO:0000256" key="2">
    <source>
        <dbReference type="ARBA" id="ARBA00022496"/>
    </source>
</evidence>
<evidence type="ECO:0000313" key="11">
    <source>
        <dbReference type="Proteomes" id="UP001145087"/>
    </source>
</evidence>
<dbReference type="Gene3D" id="2.60.40.1120">
    <property type="entry name" value="Carboxypeptidase-like, regulatory domain"/>
    <property type="match status" value="1"/>
</dbReference>
<reference evidence="10" key="1">
    <citation type="submission" date="2022-11" db="EMBL/GenBank/DDBJ databases">
        <title>Marilongibacter aestuarii gen. nov., sp. nov., isolated from tidal flat sediment.</title>
        <authorList>
            <person name="Jiayan W."/>
        </authorList>
    </citation>
    <scope>NUCLEOTIDE SEQUENCE</scope>
    <source>
        <strain evidence="10">Z1-6</strain>
    </source>
</reference>
<dbReference type="SUPFAM" id="SSF56935">
    <property type="entry name" value="Porins"/>
    <property type="match status" value="1"/>
</dbReference>
<gene>
    <name evidence="10" type="ORF">OU798_00460</name>
</gene>
<evidence type="ECO:0000256" key="1">
    <source>
        <dbReference type="ARBA" id="ARBA00022448"/>
    </source>
</evidence>
<dbReference type="SMART" id="SM00965">
    <property type="entry name" value="STN"/>
    <property type="match status" value="1"/>
</dbReference>
<dbReference type="InterPro" id="IPR011662">
    <property type="entry name" value="Secretin/TonB_short_N"/>
</dbReference>
<dbReference type="Pfam" id="PF00593">
    <property type="entry name" value="TonB_dep_Rec_b-barrel"/>
    <property type="match status" value="1"/>
</dbReference>
<keyword evidence="6" id="KW-0812">Transmembrane</keyword>
<dbReference type="InterPro" id="IPR037066">
    <property type="entry name" value="Plug_dom_sf"/>
</dbReference>
<keyword evidence="8" id="KW-0732">Signal</keyword>
<dbReference type="GO" id="GO:0009279">
    <property type="term" value="C:cell outer membrane"/>
    <property type="evidence" value="ECO:0007669"/>
    <property type="project" value="UniProtKB-SubCell"/>
</dbReference>
<dbReference type="FunFam" id="2.60.40.1120:FF:000003">
    <property type="entry name" value="Outer membrane protein Omp121"/>
    <property type="match status" value="1"/>
</dbReference>
<dbReference type="InterPro" id="IPR000531">
    <property type="entry name" value="Beta-barrel_TonB"/>
</dbReference>
<dbReference type="NCBIfam" id="TIGR04057">
    <property type="entry name" value="SusC_RagA_signa"/>
    <property type="match status" value="1"/>
</dbReference>
<dbReference type="InterPro" id="IPR008969">
    <property type="entry name" value="CarboxyPept-like_regulatory"/>
</dbReference>